<dbReference type="Gene3D" id="3.40.50.720">
    <property type="entry name" value="NAD(P)-binding Rossmann-like Domain"/>
    <property type="match status" value="1"/>
</dbReference>
<dbReference type="EMBL" id="GG745330">
    <property type="protein sequence ID" value="KNE56569.1"/>
    <property type="molecule type" value="Genomic_DNA"/>
</dbReference>
<evidence type="ECO:0000259" key="1">
    <source>
        <dbReference type="Pfam" id="PF05368"/>
    </source>
</evidence>
<accession>A0A0L0S2I2</accession>
<proteinExistence type="predicted"/>
<protein>
    <recommendedName>
        <fullName evidence="1">NmrA-like domain-containing protein</fullName>
    </recommendedName>
</protein>
<dbReference type="OrthoDB" id="275457at2759"/>
<dbReference type="VEuPathDB" id="FungiDB:AMAG_02367"/>
<reference evidence="2 3" key="1">
    <citation type="submission" date="2009-11" db="EMBL/GenBank/DDBJ databases">
        <title>Annotation of Allomyces macrogynus ATCC 38327.</title>
        <authorList>
            <consortium name="The Broad Institute Genome Sequencing Platform"/>
            <person name="Russ C."/>
            <person name="Cuomo C."/>
            <person name="Burger G."/>
            <person name="Gray M.W."/>
            <person name="Holland P.W.H."/>
            <person name="King N."/>
            <person name="Lang F.B.F."/>
            <person name="Roger A.J."/>
            <person name="Ruiz-Trillo I."/>
            <person name="Young S.K."/>
            <person name="Zeng Q."/>
            <person name="Gargeya S."/>
            <person name="Fitzgerald M."/>
            <person name="Haas B."/>
            <person name="Abouelleil A."/>
            <person name="Alvarado L."/>
            <person name="Arachchi H.M."/>
            <person name="Berlin A."/>
            <person name="Chapman S.B."/>
            <person name="Gearin G."/>
            <person name="Goldberg J."/>
            <person name="Griggs A."/>
            <person name="Gujja S."/>
            <person name="Hansen M."/>
            <person name="Heiman D."/>
            <person name="Howarth C."/>
            <person name="Larimer J."/>
            <person name="Lui A."/>
            <person name="MacDonald P.J.P."/>
            <person name="McCowen C."/>
            <person name="Montmayeur A."/>
            <person name="Murphy C."/>
            <person name="Neiman D."/>
            <person name="Pearson M."/>
            <person name="Priest M."/>
            <person name="Roberts A."/>
            <person name="Saif S."/>
            <person name="Shea T."/>
            <person name="Sisk P."/>
            <person name="Stolte C."/>
            <person name="Sykes S."/>
            <person name="Wortman J."/>
            <person name="Nusbaum C."/>
            <person name="Birren B."/>
        </authorList>
    </citation>
    <scope>NUCLEOTIDE SEQUENCE [LARGE SCALE GENOMIC DNA]</scope>
    <source>
        <strain evidence="2 3">ATCC 38327</strain>
    </source>
</reference>
<keyword evidence="3" id="KW-1185">Reference proteome</keyword>
<dbReference type="InterPro" id="IPR008030">
    <property type="entry name" value="NmrA-like"/>
</dbReference>
<dbReference type="AlphaFoldDB" id="A0A0L0S2I2"/>
<dbReference type="PANTHER" id="PTHR12126:SF11">
    <property type="entry name" value="NADH DEHYDROGENASE [UBIQUINONE] 1 ALPHA SUBCOMPLEX SUBUNIT 9, MITOCHONDRIAL"/>
    <property type="match status" value="1"/>
</dbReference>
<dbReference type="SUPFAM" id="SSF51735">
    <property type="entry name" value="NAD(P)-binding Rossmann-fold domains"/>
    <property type="match status" value="1"/>
</dbReference>
<evidence type="ECO:0000313" key="2">
    <source>
        <dbReference type="EMBL" id="KNE56569.1"/>
    </source>
</evidence>
<dbReference type="eggNOG" id="KOG2865">
    <property type="taxonomic scope" value="Eukaryota"/>
</dbReference>
<feature type="domain" description="NmrA-like" evidence="1">
    <location>
        <begin position="40"/>
        <end position="286"/>
    </location>
</feature>
<gene>
    <name evidence="2" type="ORF">AMAG_02367</name>
</gene>
<organism evidence="2 3">
    <name type="scientific">Allomyces macrogynus (strain ATCC 38327)</name>
    <name type="common">Allomyces javanicus var. macrogynus</name>
    <dbReference type="NCBI Taxonomy" id="578462"/>
    <lineage>
        <taxon>Eukaryota</taxon>
        <taxon>Fungi</taxon>
        <taxon>Fungi incertae sedis</taxon>
        <taxon>Blastocladiomycota</taxon>
        <taxon>Blastocladiomycetes</taxon>
        <taxon>Blastocladiales</taxon>
        <taxon>Blastocladiaceae</taxon>
        <taxon>Allomyces</taxon>
    </lineage>
</organism>
<dbReference type="Proteomes" id="UP000054350">
    <property type="component" value="Unassembled WGS sequence"/>
</dbReference>
<dbReference type="Pfam" id="PF05368">
    <property type="entry name" value="NmrA"/>
    <property type="match status" value="1"/>
</dbReference>
<dbReference type="STRING" id="578462.A0A0L0S2I2"/>
<dbReference type="CDD" id="cd05271">
    <property type="entry name" value="NDUFA9_like_SDR_a"/>
    <property type="match status" value="1"/>
</dbReference>
<dbReference type="PANTHER" id="PTHR12126">
    <property type="entry name" value="NADH-UBIQUINONE OXIDOREDUCTASE 39 KDA SUBUNIT-RELATED"/>
    <property type="match status" value="1"/>
</dbReference>
<dbReference type="InterPro" id="IPR051207">
    <property type="entry name" value="ComplexI_NDUFA9_subunit"/>
</dbReference>
<dbReference type="GO" id="GO:0005739">
    <property type="term" value="C:mitochondrion"/>
    <property type="evidence" value="ECO:0007669"/>
    <property type="project" value="TreeGrafter"/>
</dbReference>
<reference evidence="3" key="2">
    <citation type="submission" date="2009-11" db="EMBL/GenBank/DDBJ databases">
        <title>The Genome Sequence of Allomyces macrogynus strain ATCC 38327.</title>
        <authorList>
            <consortium name="The Broad Institute Genome Sequencing Platform"/>
            <person name="Russ C."/>
            <person name="Cuomo C."/>
            <person name="Shea T."/>
            <person name="Young S.K."/>
            <person name="Zeng Q."/>
            <person name="Koehrsen M."/>
            <person name="Haas B."/>
            <person name="Borodovsky M."/>
            <person name="Guigo R."/>
            <person name="Alvarado L."/>
            <person name="Berlin A."/>
            <person name="Borenstein D."/>
            <person name="Chen Z."/>
            <person name="Engels R."/>
            <person name="Freedman E."/>
            <person name="Gellesch M."/>
            <person name="Goldberg J."/>
            <person name="Griggs A."/>
            <person name="Gujja S."/>
            <person name="Heiman D."/>
            <person name="Hepburn T."/>
            <person name="Howarth C."/>
            <person name="Jen D."/>
            <person name="Larson L."/>
            <person name="Lewis B."/>
            <person name="Mehta T."/>
            <person name="Park D."/>
            <person name="Pearson M."/>
            <person name="Roberts A."/>
            <person name="Saif S."/>
            <person name="Shenoy N."/>
            <person name="Sisk P."/>
            <person name="Stolte C."/>
            <person name="Sykes S."/>
            <person name="Walk T."/>
            <person name="White J."/>
            <person name="Yandava C."/>
            <person name="Burger G."/>
            <person name="Gray M.W."/>
            <person name="Holland P.W.H."/>
            <person name="King N."/>
            <person name="Lang F.B.F."/>
            <person name="Roger A.J."/>
            <person name="Ruiz-Trillo I."/>
            <person name="Lander E."/>
            <person name="Nusbaum C."/>
        </authorList>
    </citation>
    <scope>NUCLEOTIDE SEQUENCE [LARGE SCALE GENOMIC DNA]</scope>
    <source>
        <strain evidence="3">ATCC 38327</strain>
    </source>
</reference>
<dbReference type="GO" id="GO:0044877">
    <property type="term" value="F:protein-containing complex binding"/>
    <property type="evidence" value="ECO:0007669"/>
    <property type="project" value="TreeGrafter"/>
</dbReference>
<sequence length="362" mass="40472">MMSMRTSRAFVRQFSDLARRPTGAVTIKYGPGGRSSASGQTVTVFGCTGFVGRYLVNRLGQVGTQVVMPWRSYEDSNRHLKLTGDLGKMTSVHFDIYNAKELAECVRNSDVVYNLIGRDYETKNYTFENVHIDAARHIARIAREEGVASLVQMSHINANENSPSGFFKTKAQAEVAAREEFPDVTIVRSADIYGHEDHTMLNLIGWLSNFPALPVPNGGKTIRRPVHVSDVATVLAGIAFDSTAAGKTYELYGPKAYTIDEIVDLWIELTRKPVTKAYPPKFLFETYSKFVDVISPYPKIHPDLIKRLHIDEEPTLAGARTLADGGVAKPKILDYAALEVVRRYRKHEDYHLPGRIPKPDEL</sequence>
<dbReference type="InterPro" id="IPR036291">
    <property type="entry name" value="NAD(P)-bd_dom_sf"/>
</dbReference>
<evidence type="ECO:0000313" key="3">
    <source>
        <dbReference type="Proteomes" id="UP000054350"/>
    </source>
</evidence>
<name>A0A0L0S2I2_ALLM3</name>